<dbReference type="EMBL" id="BLXY01000009">
    <property type="protein sequence ID" value="GFO65404.1"/>
    <property type="molecule type" value="Genomic_DNA"/>
</dbReference>
<dbReference type="CDD" id="cd02440">
    <property type="entry name" value="AdoMet_MTases"/>
    <property type="match status" value="1"/>
</dbReference>
<sequence length="253" mass="28119">MNPSEYRVMFEAEDTHWWYVGLHELVLAHVTREAERLGRPLRILDAGCGTGRLCQLLAAVGQAQGVDASPEAIRYSRRRGVAAQLGDLNALELEPASYDVITCIDVLYHAGVRSDVEVMKAFCTALRPGGMLVLNLVALEWLRSSHDVAVHTRERYDERTLRTRLAAAGFTVELLTFRVGLLFPLIASYRLLRGWWGRRKGGESDVALPSPCVNALLVRVMRAENAVLRRVKLPIGSSLFAIARKGEAVQETL</sequence>
<protein>
    <submittedName>
        <fullName evidence="1">Type 11 methyltransferase</fullName>
    </submittedName>
</protein>
<keyword evidence="1" id="KW-0489">Methyltransferase</keyword>
<reference evidence="2" key="1">
    <citation type="submission" date="2020-06" db="EMBL/GenBank/DDBJ databases">
        <title>Draft genomic sequecing of Geomonas sp. Red736.</title>
        <authorList>
            <person name="Itoh H."/>
            <person name="Xu Z.X."/>
            <person name="Ushijima N."/>
            <person name="Masuda Y."/>
            <person name="Shiratori Y."/>
            <person name="Senoo K."/>
        </authorList>
    </citation>
    <scope>NUCLEOTIDE SEQUENCE [LARGE SCALE GENOMIC DNA]</scope>
    <source>
        <strain evidence="2">Red736</strain>
    </source>
</reference>
<gene>
    <name evidence="1" type="ORF">GMPD_33230</name>
</gene>
<dbReference type="PANTHER" id="PTHR43464">
    <property type="entry name" value="METHYLTRANSFERASE"/>
    <property type="match status" value="1"/>
</dbReference>
<comment type="caution">
    <text evidence="1">The sequence shown here is derived from an EMBL/GenBank/DDBJ whole genome shotgun (WGS) entry which is preliminary data.</text>
</comment>
<dbReference type="GO" id="GO:0010420">
    <property type="term" value="F:polyprenyldihydroxybenzoate methyltransferase activity"/>
    <property type="evidence" value="ECO:0007669"/>
    <property type="project" value="TreeGrafter"/>
</dbReference>
<name>A0A6V8N023_9BACT</name>
<evidence type="ECO:0000313" key="2">
    <source>
        <dbReference type="Proteomes" id="UP000568888"/>
    </source>
</evidence>
<keyword evidence="1" id="KW-0808">Transferase</keyword>
<dbReference type="AlphaFoldDB" id="A0A6V8N023"/>
<dbReference type="InterPro" id="IPR029063">
    <property type="entry name" value="SAM-dependent_MTases_sf"/>
</dbReference>
<dbReference type="Gene3D" id="3.40.50.150">
    <property type="entry name" value="Vaccinia Virus protein VP39"/>
    <property type="match status" value="1"/>
</dbReference>
<dbReference type="RefSeq" id="WP_183349458.1">
    <property type="nucleotide sequence ID" value="NZ_BLXY01000009.1"/>
</dbReference>
<dbReference type="PANTHER" id="PTHR43464:SF23">
    <property type="entry name" value="JUVENILE HORMONE ACID O-METHYLTRANSFERASE"/>
    <property type="match status" value="1"/>
</dbReference>
<organism evidence="1 2">
    <name type="scientific">Geomonas paludis</name>
    <dbReference type="NCBI Taxonomy" id="2740185"/>
    <lineage>
        <taxon>Bacteria</taxon>
        <taxon>Pseudomonadati</taxon>
        <taxon>Thermodesulfobacteriota</taxon>
        <taxon>Desulfuromonadia</taxon>
        <taxon>Geobacterales</taxon>
        <taxon>Geobacteraceae</taxon>
        <taxon>Geomonas</taxon>
    </lineage>
</organism>
<evidence type="ECO:0000313" key="1">
    <source>
        <dbReference type="EMBL" id="GFO65404.1"/>
    </source>
</evidence>
<accession>A0A6V8N023</accession>
<dbReference type="GO" id="GO:0032259">
    <property type="term" value="P:methylation"/>
    <property type="evidence" value="ECO:0007669"/>
    <property type="project" value="UniProtKB-KW"/>
</dbReference>
<dbReference type="Proteomes" id="UP000568888">
    <property type="component" value="Unassembled WGS sequence"/>
</dbReference>
<proteinExistence type="predicted"/>
<dbReference type="Pfam" id="PF13489">
    <property type="entry name" value="Methyltransf_23"/>
    <property type="match status" value="1"/>
</dbReference>
<dbReference type="SUPFAM" id="SSF53335">
    <property type="entry name" value="S-adenosyl-L-methionine-dependent methyltransferases"/>
    <property type="match status" value="1"/>
</dbReference>